<feature type="transmembrane region" description="Helical" evidence="1">
    <location>
        <begin position="17"/>
        <end position="35"/>
    </location>
</feature>
<name>A0A1I3XVY9_9GAMM</name>
<feature type="transmembrane region" description="Helical" evidence="1">
    <location>
        <begin position="77"/>
        <end position="96"/>
    </location>
</feature>
<dbReference type="Proteomes" id="UP000198725">
    <property type="component" value="Unassembled WGS sequence"/>
</dbReference>
<keyword evidence="1" id="KW-1133">Transmembrane helix</keyword>
<dbReference type="RefSeq" id="WP_092700531.1">
    <property type="nucleotide sequence ID" value="NZ_FOSR01000001.1"/>
</dbReference>
<feature type="transmembrane region" description="Helical" evidence="1">
    <location>
        <begin position="47"/>
        <end position="65"/>
    </location>
</feature>
<gene>
    <name evidence="3" type="ORF">SAMN05192579_101186</name>
</gene>
<evidence type="ECO:0000313" key="4">
    <source>
        <dbReference type="Proteomes" id="UP000198725"/>
    </source>
</evidence>
<dbReference type="EMBL" id="FOSR01000001">
    <property type="protein sequence ID" value="SFK23700.1"/>
    <property type="molecule type" value="Genomic_DNA"/>
</dbReference>
<evidence type="ECO:0000259" key="2">
    <source>
        <dbReference type="Pfam" id="PF22570"/>
    </source>
</evidence>
<organism evidence="3 4">
    <name type="scientific">Rhodanobacter glycinis</name>
    <dbReference type="NCBI Taxonomy" id="582702"/>
    <lineage>
        <taxon>Bacteria</taxon>
        <taxon>Pseudomonadati</taxon>
        <taxon>Pseudomonadota</taxon>
        <taxon>Gammaproteobacteria</taxon>
        <taxon>Lysobacterales</taxon>
        <taxon>Rhodanobacteraceae</taxon>
        <taxon>Rhodanobacter</taxon>
    </lineage>
</organism>
<protein>
    <recommendedName>
        <fullName evidence="2">LiaF transmembrane domain-containing protein</fullName>
    </recommendedName>
</protein>
<keyword evidence="1" id="KW-0472">Membrane</keyword>
<feature type="domain" description="LiaF transmembrane" evidence="2">
    <location>
        <begin position="20"/>
        <end position="121"/>
    </location>
</feature>
<dbReference type="InterPro" id="IPR054331">
    <property type="entry name" value="LiaF_TM"/>
</dbReference>
<reference evidence="4" key="1">
    <citation type="submission" date="2016-10" db="EMBL/GenBank/DDBJ databases">
        <authorList>
            <person name="Varghese N."/>
            <person name="Submissions S."/>
        </authorList>
    </citation>
    <scope>NUCLEOTIDE SEQUENCE [LARGE SCALE GENOMIC DNA]</scope>
    <source>
        <strain evidence="4">MO64</strain>
    </source>
</reference>
<feature type="transmembrane region" description="Helical" evidence="1">
    <location>
        <begin position="102"/>
        <end position="119"/>
    </location>
</feature>
<evidence type="ECO:0000256" key="1">
    <source>
        <dbReference type="SAM" id="Phobius"/>
    </source>
</evidence>
<dbReference type="Pfam" id="PF22570">
    <property type="entry name" value="LiaF-TM"/>
    <property type="match status" value="1"/>
</dbReference>
<keyword evidence="4" id="KW-1185">Reference proteome</keyword>
<accession>A0A1I3XVY9</accession>
<proteinExistence type="predicted"/>
<sequence>MTDDDADKLPRSGHERLIPALAVIAVGVFFLLGNLGIDWPFFGWNRWWAWFILLAAAWPLGDAWARYRRLGHADALVWQELLSASAIVLVALMFIVPLSWARWWPLFVIYGGVCMLVRGPRRQRSRSRW</sequence>
<evidence type="ECO:0000313" key="3">
    <source>
        <dbReference type="EMBL" id="SFK23700.1"/>
    </source>
</evidence>
<keyword evidence="1" id="KW-0812">Transmembrane</keyword>
<dbReference type="AlphaFoldDB" id="A0A1I3XVY9"/>